<dbReference type="PANTHER" id="PTHR43317">
    <property type="entry name" value="THERMOSPERMINE SYNTHASE ACAULIS5"/>
    <property type="match status" value="1"/>
</dbReference>
<evidence type="ECO:0008006" key="4">
    <source>
        <dbReference type="Google" id="ProtNLM"/>
    </source>
</evidence>
<dbReference type="EMBL" id="FOAN01000006">
    <property type="protein sequence ID" value="SEL99458.1"/>
    <property type="molecule type" value="Genomic_DNA"/>
</dbReference>
<organism evidence="2 3">
    <name type="scientific">Bosea lupini</name>
    <dbReference type="NCBI Taxonomy" id="1036779"/>
    <lineage>
        <taxon>Bacteria</taxon>
        <taxon>Pseudomonadati</taxon>
        <taxon>Pseudomonadota</taxon>
        <taxon>Alphaproteobacteria</taxon>
        <taxon>Hyphomicrobiales</taxon>
        <taxon>Boseaceae</taxon>
        <taxon>Bosea</taxon>
    </lineage>
</organism>
<dbReference type="Gene3D" id="3.40.50.150">
    <property type="entry name" value="Vaccinia Virus protein VP39"/>
    <property type="match status" value="1"/>
</dbReference>
<evidence type="ECO:0000256" key="1">
    <source>
        <dbReference type="ARBA" id="ARBA00023115"/>
    </source>
</evidence>
<dbReference type="OrthoDB" id="9793351at2"/>
<dbReference type="STRING" id="1036779.SAMN04515666_106386"/>
<accession>A0A1H7US05</accession>
<proteinExistence type="predicted"/>
<gene>
    <name evidence="2" type="ORF">SAMN04515666_106386</name>
</gene>
<dbReference type="Proteomes" id="UP000199664">
    <property type="component" value="Unassembled WGS sequence"/>
</dbReference>
<protein>
    <recommendedName>
        <fullName evidence="4">Spermidine synthase</fullName>
    </recommendedName>
</protein>
<dbReference type="InterPro" id="IPR029063">
    <property type="entry name" value="SAM-dependent_MTases_sf"/>
</dbReference>
<evidence type="ECO:0000313" key="2">
    <source>
        <dbReference type="EMBL" id="SEL99458.1"/>
    </source>
</evidence>
<dbReference type="RefSeq" id="WP_091838005.1">
    <property type="nucleotide sequence ID" value="NZ_FOAN01000006.1"/>
</dbReference>
<dbReference type="AlphaFoldDB" id="A0A1H7US05"/>
<dbReference type="GO" id="GO:0006596">
    <property type="term" value="P:polyamine biosynthetic process"/>
    <property type="evidence" value="ECO:0007669"/>
    <property type="project" value="UniProtKB-KW"/>
</dbReference>
<evidence type="ECO:0000313" key="3">
    <source>
        <dbReference type="Proteomes" id="UP000199664"/>
    </source>
</evidence>
<keyword evidence="1" id="KW-0620">Polyamine biosynthesis</keyword>
<name>A0A1H7US05_9HYPH</name>
<sequence length="241" mass="25437">MKPWTQLDAAPIPGGGTLKLMRRGEDEFSITLGHNELMNSRLKGSEEALASLAIDRIGQRPSLCLLIGGLGMGFTLRAALAALPADAEIVVAELIPAVIAWARGPLAPIFAGCLDDPRVSVREADVVTVIREGPGRYDAILLDVDNGPDGLMVEANDRLYDHAGLGAAKAALRSHGVLAVWSAGPDRNFTQRLRQAGFAVEEKTVRARAGAGGAKHMIWLAAPKGNATAAQPTRGAGNRRR</sequence>
<dbReference type="PANTHER" id="PTHR43317:SF3">
    <property type="entry name" value="BLR2883 PROTEIN"/>
    <property type="match status" value="1"/>
</dbReference>
<reference evidence="3" key="1">
    <citation type="submission" date="2016-10" db="EMBL/GenBank/DDBJ databases">
        <authorList>
            <person name="Varghese N."/>
            <person name="Submissions S."/>
        </authorList>
    </citation>
    <scope>NUCLEOTIDE SEQUENCE [LARGE SCALE GENOMIC DNA]</scope>
    <source>
        <strain evidence="3">LMG 26383,CCUG 61248,R- 45681</strain>
    </source>
</reference>
<keyword evidence="3" id="KW-1185">Reference proteome</keyword>
<dbReference type="SUPFAM" id="SSF53335">
    <property type="entry name" value="S-adenosyl-L-methionine-dependent methyltransferases"/>
    <property type="match status" value="1"/>
</dbReference>